<dbReference type="EMBL" id="CP048222">
    <property type="protein sequence ID" value="QHT65851.1"/>
    <property type="molecule type" value="Genomic_DNA"/>
</dbReference>
<dbReference type="RefSeq" id="WP_162441928.1">
    <property type="nucleotide sequence ID" value="NZ_CP048222.1"/>
</dbReference>
<keyword evidence="2" id="KW-1185">Reference proteome</keyword>
<dbReference type="KEGG" id="rhoz:GXP67_03800"/>
<dbReference type="AlphaFoldDB" id="A0A6C0GD05"/>
<proteinExistence type="predicted"/>
<dbReference type="Proteomes" id="UP000480178">
    <property type="component" value="Chromosome"/>
</dbReference>
<organism evidence="1 2">
    <name type="scientific">Rhodocytophaga rosea</name>
    <dbReference type="NCBI Taxonomy" id="2704465"/>
    <lineage>
        <taxon>Bacteria</taxon>
        <taxon>Pseudomonadati</taxon>
        <taxon>Bacteroidota</taxon>
        <taxon>Cytophagia</taxon>
        <taxon>Cytophagales</taxon>
        <taxon>Rhodocytophagaceae</taxon>
        <taxon>Rhodocytophaga</taxon>
    </lineage>
</organism>
<name>A0A6C0GD05_9BACT</name>
<evidence type="ECO:0000313" key="2">
    <source>
        <dbReference type="Proteomes" id="UP000480178"/>
    </source>
</evidence>
<sequence>MKDLNEFKSFNTALVNYFMAEQKMLYHSQVSQLANAKMIKSAKQLHTTISQIKEIPDHLKEALQTAIDKRDIKNIMAVSVQVQEIVNLLSSKYFPRSK</sequence>
<gene>
    <name evidence="1" type="ORF">GXP67_03800</name>
</gene>
<accession>A0A6C0GD05</accession>
<protein>
    <submittedName>
        <fullName evidence="1">Uncharacterized protein</fullName>
    </submittedName>
</protein>
<evidence type="ECO:0000313" key="1">
    <source>
        <dbReference type="EMBL" id="QHT65851.1"/>
    </source>
</evidence>
<reference evidence="1 2" key="1">
    <citation type="submission" date="2020-01" db="EMBL/GenBank/DDBJ databases">
        <authorList>
            <person name="Kim M.K."/>
        </authorList>
    </citation>
    <scope>NUCLEOTIDE SEQUENCE [LARGE SCALE GENOMIC DNA]</scope>
    <source>
        <strain evidence="1 2">172606-1</strain>
    </source>
</reference>